<name>A0ABS9IV28_9ACTN</name>
<accession>A0ABS9IV28</accession>
<organism evidence="2 3">
    <name type="scientific">Gordonia liuliyuniae</name>
    <dbReference type="NCBI Taxonomy" id="2911517"/>
    <lineage>
        <taxon>Bacteria</taxon>
        <taxon>Bacillati</taxon>
        <taxon>Actinomycetota</taxon>
        <taxon>Actinomycetes</taxon>
        <taxon>Mycobacteriales</taxon>
        <taxon>Gordoniaceae</taxon>
        <taxon>Gordonia</taxon>
    </lineage>
</organism>
<evidence type="ECO:0000313" key="3">
    <source>
        <dbReference type="Proteomes" id="UP001200110"/>
    </source>
</evidence>
<evidence type="ECO:0000256" key="1">
    <source>
        <dbReference type="SAM" id="MobiDB-lite"/>
    </source>
</evidence>
<dbReference type="RefSeq" id="WP_236998634.1">
    <property type="nucleotide sequence ID" value="NZ_JAKKOR010000009.1"/>
</dbReference>
<evidence type="ECO:0000313" key="2">
    <source>
        <dbReference type="EMBL" id="MCF8589416.1"/>
    </source>
</evidence>
<keyword evidence="3" id="KW-1185">Reference proteome</keyword>
<protein>
    <submittedName>
        <fullName evidence="2">Uncharacterized protein</fullName>
    </submittedName>
</protein>
<dbReference type="EMBL" id="JAKKOR010000009">
    <property type="protein sequence ID" value="MCF8589416.1"/>
    <property type="molecule type" value="Genomic_DNA"/>
</dbReference>
<proteinExistence type="predicted"/>
<feature type="region of interest" description="Disordered" evidence="1">
    <location>
        <begin position="79"/>
        <end position="134"/>
    </location>
</feature>
<comment type="caution">
    <text evidence="2">The sequence shown here is derived from an EMBL/GenBank/DDBJ whole genome shotgun (WGS) entry which is preliminary data.</text>
</comment>
<feature type="compositionally biased region" description="Low complexity" evidence="1">
    <location>
        <begin position="118"/>
        <end position="134"/>
    </location>
</feature>
<dbReference type="Proteomes" id="UP001200110">
    <property type="component" value="Unassembled WGS sequence"/>
</dbReference>
<gene>
    <name evidence="2" type="ORF">L5G33_13210</name>
</gene>
<reference evidence="2 3" key="1">
    <citation type="submission" date="2022-01" db="EMBL/GenBank/DDBJ databases">
        <authorList>
            <person name="Huang Y."/>
        </authorList>
    </citation>
    <scope>NUCLEOTIDE SEQUENCE [LARGE SCALE GENOMIC DNA]</scope>
    <source>
        <strain evidence="2 3">HY366</strain>
    </source>
</reference>
<sequence length="134" mass="13951">MTMSDSVWARVGLRPIGIGGKADGAVLQASHAGEGLLMFLRFEAIYAMLSAAAVEAEVGLDAVDRRVVDVFANVARDRNGLVPARRPSTRTGSGLAGGTPAHAPKRRGSSPPRKTASRRSAVSSSSSRVAGPRR</sequence>